<feature type="domain" description="Metallo-beta-lactamase" evidence="6">
    <location>
        <begin position="66"/>
        <end position="270"/>
    </location>
</feature>
<dbReference type="InterPro" id="IPR036866">
    <property type="entry name" value="RibonucZ/Hydroxyglut_hydro"/>
</dbReference>
<accession>A0A068SUP3</accession>
<proteinExistence type="inferred from homology"/>
<keyword evidence="8" id="KW-1185">Reference proteome</keyword>
<dbReference type="eggNOG" id="COG0491">
    <property type="taxonomic scope" value="Bacteria"/>
</dbReference>
<reference evidence="8" key="1">
    <citation type="journal article" date="2014" name="BMC Genomics">
        <title>Genome sequencing of two Neorhizobium galegae strains reveals a noeT gene responsible for the unusual acetylation of the nodulation factors.</title>
        <authorList>
            <person name="Osterman J."/>
            <person name="Marsh J."/>
            <person name="Laine P.K."/>
            <person name="Zeng Z."/>
            <person name="Alatalo E."/>
            <person name="Sullivan J.T."/>
            <person name="Young J.P."/>
            <person name="Thomas-Oates J."/>
            <person name="Paulin L."/>
            <person name="Lindstrom K."/>
        </authorList>
    </citation>
    <scope>NUCLEOTIDE SEQUENCE [LARGE SCALE GENOMIC DNA]</scope>
    <source>
        <strain evidence="8">HAMBI 540</strain>
    </source>
</reference>
<dbReference type="PANTHER" id="PTHR42978:SF3">
    <property type="entry name" value="BLR3078 PROTEIN"/>
    <property type="match status" value="1"/>
</dbReference>
<dbReference type="RefSeq" id="WP_038588540.1">
    <property type="nucleotide sequence ID" value="NZ_HG938353.1"/>
</dbReference>
<dbReference type="PANTHER" id="PTHR42978">
    <property type="entry name" value="QUORUM-QUENCHING LACTONASE YTNP-RELATED-RELATED"/>
    <property type="match status" value="1"/>
</dbReference>
<dbReference type="GeneID" id="24258589"/>
<dbReference type="KEGG" id="ngg:RG540_CH26340"/>
<sequence length="286" mass="30310">MKTLATLSTLGASVLAAGVALFTLSGSARAAADLELWRLDCGSIVVKDLSSFSDTFAYKGESRTLTDSCYVIRHGADYLLWDTGLPAALIGKAPDLTQPLAPSLSVDIPTQLAKIGIKPDQIGIVGISHNHFDHLGQASTFAKATMMIGAGDWESLHENPLPFGVMPALVQPWMDGKAKIDPASGDRDVFGDGSVMMLAMPGHTKGETALLVKLPQSGPVLLSGDVVHFEEQIGNNGVPPFNIDRAESLASMERMNRIAKQLNAKLVVQHDADDIGKLPAFPASAR</sequence>
<evidence type="ECO:0000313" key="8">
    <source>
        <dbReference type="Proteomes" id="UP000028181"/>
    </source>
</evidence>
<evidence type="ECO:0000256" key="3">
    <source>
        <dbReference type="ARBA" id="ARBA00022801"/>
    </source>
</evidence>
<dbReference type="SUPFAM" id="SSF56281">
    <property type="entry name" value="Metallo-hydrolase/oxidoreductase"/>
    <property type="match status" value="1"/>
</dbReference>
<dbReference type="GO" id="GO:0016787">
    <property type="term" value="F:hydrolase activity"/>
    <property type="evidence" value="ECO:0007669"/>
    <property type="project" value="UniProtKB-KW"/>
</dbReference>
<dbReference type="AlphaFoldDB" id="A0A068SUP3"/>
<keyword evidence="4" id="KW-0862">Zinc</keyword>
<dbReference type="InterPro" id="IPR051013">
    <property type="entry name" value="MBL_superfamily_lactonases"/>
</dbReference>
<dbReference type="OrthoDB" id="9773738at2"/>
<organism evidence="7 8">
    <name type="scientific">Neorhizobium galegae bv. orientalis str. HAMBI 540</name>
    <dbReference type="NCBI Taxonomy" id="1028800"/>
    <lineage>
        <taxon>Bacteria</taxon>
        <taxon>Pseudomonadati</taxon>
        <taxon>Pseudomonadota</taxon>
        <taxon>Alphaproteobacteria</taxon>
        <taxon>Hyphomicrobiales</taxon>
        <taxon>Rhizobiaceae</taxon>
        <taxon>Rhizobium/Agrobacterium group</taxon>
        <taxon>Neorhizobium</taxon>
    </lineage>
</organism>
<dbReference type="CDD" id="cd07729">
    <property type="entry name" value="AHL_lactonase_MBL-fold"/>
    <property type="match status" value="1"/>
</dbReference>
<evidence type="ECO:0000256" key="4">
    <source>
        <dbReference type="ARBA" id="ARBA00022833"/>
    </source>
</evidence>
<comment type="similarity">
    <text evidence="1">Belongs to the metallo-beta-lactamase superfamily.</text>
</comment>
<keyword evidence="5" id="KW-0732">Signal</keyword>
<evidence type="ECO:0000313" key="7">
    <source>
        <dbReference type="EMBL" id="CDN48800.1"/>
    </source>
</evidence>
<protein>
    <submittedName>
        <fullName evidence="7">Quorum-quenching N-acyl-homoserine lactonase</fullName>
    </submittedName>
</protein>
<dbReference type="Proteomes" id="UP000028181">
    <property type="component" value="Chromosome I"/>
</dbReference>
<evidence type="ECO:0000256" key="1">
    <source>
        <dbReference type="ARBA" id="ARBA00007749"/>
    </source>
</evidence>
<evidence type="ECO:0000256" key="2">
    <source>
        <dbReference type="ARBA" id="ARBA00022723"/>
    </source>
</evidence>
<gene>
    <name evidence="7" type="ORF">RG540_CH26340</name>
</gene>
<keyword evidence="2" id="KW-0479">Metal-binding</keyword>
<dbReference type="GO" id="GO:0046872">
    <property type="term" value="F:metal ion binding"/>
    <property type="evidence" value="ECO:0007669"/>
    <property type="project" value="UniProtKB-KW"/>
</dbReference>
<dbReference type="InterPro" id="IPR001279">
    <property type="entry name" value="Metallo-B-lactamas"/>
</dbReference>
<feature type="chain" id="PRO_5001656190" evidence="5">
    <location>
        <begin position="31"/>
        <end position="286"/>
    </location>
</feature>
<name>A0A068SUP3_NEOGA</name>
<dbReference type="Gene3D" id="3.60.15.10">
    <property type="entry name" value="Ribonuclease Z/Hydroxyacylglutathione hydrolase-like"/>
    <property type="match status" value="1"/>
</dbReference>
<evidence type="ECO:0000259" key="6">
    <source>
        <dbReference type="SMART" id="SM00849"/>
    </source>
</evidence>
<dbReference type="SMART" id="SM00849">
    <property type="entry name" value="Lactamase_B"/>
    <property type="match status" value="1"/>
</dbReference>
<dbReference type="HOGENOM" id="CLU_030571_3_2_5"/>
<dbReference type="Pfam" id="PF00753">
    <property type="entry name" value="Lactamase_B"/>
    <property type="match status" value="1"/>
</dbReference>
<dbReference type="EMBL" id="HG938353">
    <property type="protein sequence ID" value="CDN48800.1"/>
    <property type="molecule type" value="Genomic_DNA"/>
</dbReference>
<feature type="signal peptide" evidence="5">
    <location>
        <begin position="1"/>
        <end position="30"/>
    </location>
</feature>
<dbReference type="PATRIC" id="fig|1028800.3.peg.2662"/>
<keyword evidence="3" id="KW-0378">Hydrolase</keyword>
<evidence type="ECO:0000256" key="5">
    <source>
        <dbReference type="SAM" id="SignalP"/>
    </source>
</evidence>